<comment type="caution">
    <text evidence="2">The sequence shown here is derived from an EMBL/GenBank/DDBJ whole genome shotgun (WGS) entry which is preliminary data.</text>
</comment>
<proteinExistence type="predicted"/>
<dbReference type="Gene3D" id="3.20.20.150">
    <property type="entry name" value="Divalent-metal-dependent TIM barrel enzymes"/>
    <property type="match status" value="1"/>
</dbReference>
<dbReference type="SUPFAM" id="SSF51658">
    <property type="entry name" value="Xylose isomerase-like"/>
    <property type="match status" value="1"/>
</dbReference>
<dbReference type="AlphaFoldDB" id="A0AAV9MWN8"/>
<protein>
    <recommendedName>
        <fullName evidence="1">Xylose isomerase-like TIM barrel domain-containing protein</fullName>
    </recommendedName>
</protein>
<dbReference type="GeneID" id="89978687"/>
<sequence length="351" mass="40415">MIRPAIASVSLGRASAGHDIIQKLHQASLNGFEGVEIFFECLEALASTNHKVEKSPDKQEILDAATEVHRKCKELNLKVVCLQPFLYFEGLLDETQRQHRLEDLVFWFEICEILETDLVQIASNFQPHGTTGNVDHIVADLSTAATLGSQRSYPIRFAYEAISWGTHIDTWEQAWEIITRVNLPNFGMCLDTFHIAGRVWADPTSEQGLNPDADHELDQSLRRLVAEMDPRKIFYVQLSDAERLRSPMRRGHPLYQDSMKPRMLWSRNARLFPFEDDRRAYLPIWKICYALFVEMKWEGWVSEEVFHKSLYTPGDTVVSDLAKRAKVSWDLLDEKLSLAAGNSQVRQRERL</sequence>
<dbReference type="PANTHER" id="PTHR12110">
    <property type="entry name" value="HYDROXYPYRUVATE ISOMERASE"/>
    <property type="match status" value="1"/>
</dbReference>
<dbReference type="RefSeq" id="XP_064700409.1">
    <property type="nucleotide sequence ID" value="XM_064854066.1"/>
</dbReference>
<gene>
    <name evidence="2" type="ORF">LTR84_010530</name>
</gene>
<name>A0AAV9MWN8_9EURO</name>
<evidence type="ECO:0000313" key="3">
    <source>
        <dbReference type="Proteomes" id="UP001358417"/>
    </source>
</evidence>
<evidence type="ECO:0000313" key="2">
    <source>
        <dbReference type="EMBL" id="KAK5044756.1"/>
    </source>
</evidence>
<reference evidence="2 3" key="1">
    <citation type="submission" date="2023-08" db="EMBL/GenBank/DDBJ databases">
        <title>Black Yeasts Isolated from many extreme environments.</title>
        <authorList>
            <person name="Coleine C."/>
            <person name="Stajich J.E."/>
            <person name="Selbmann L."/>
        </authorList>
    </citation>
    <scope>NUCLEOTIDE SEQUENCE [LARGE SCALE GENOMIC DNA]</scope>
    <source>
        <strain evidence="2 3">CCFEE 5792</strain>
    </source>
</reference>
<accession>A0AAV9MWN8</accession>
<keyword evidence="3" id="KW-1185">Reference proteome</keyword>
<organism evidence="2 3">
    <name type="scientific">Exophiala bonariae</name>
    <dbReference type="NCBI Taxonomy" id="1690606"/>
    <lineage>
        <taxon>Eukaryota</taxon>
        <taxon>Fungi</taxon>
        <taxon>Dikarya</taxon>
        <taxon>Ascomycota</taxon>
        <taxon>Pezizomycotina</taxon>
        <taxon>Eurotiomycetes</taxon>
        <taxon>Chaetothyriomycetidae</taxon>
        <taxon>Chaetothyriales</taxon>
        <taxon>Herpotrichiellaceae</taxon>
        <taxon>Exophiala</taxon>
    </lineage>
</organism>
<dbReference type="InterPro" id="IPR050312">
    <property type="entry name" value="IolE/XylAMocC-like"/>
</dbReference>
<dbReference type="EMBL" id="JAVRRD010000044">
    <property type="protein sequence ID" value="KAK5044756.1"/>
    <property type="molecule type" value="Genomic_DNA"/>
</dbReference>
<dbReference type="InterPro" id="IPR036237">
    <property type="entry name" value="Xyl_isomerase-like_sf"/>
</dbReference>
<dbReference type="InterPro" id="IPR013022">
    <property type="entry name" value="Xyl_isomerase-like_TIM-brl"/>
</dbReference>
<evidence type="ECO:0000259" key="1">
    <source>
        <dbReference type="Pfam" id="PF01261"/>
    </source>
</evidence>
<dbReference type="Pfam" id="PF01261">
    <property type="entry name" value="AP_endonuc_2"/>
    <property type="match status" value="1"/>
</dbReference>
<dbReference type="Proteomes" id="UP001358417">
    <property type="component" value="Unassembled WGS sequence"/>
</dbReference>
<dbReference type="PANTHER" id="PTHR12110:SF21">
    <property type="entry name" value="XYLOSE ISOMERASE-LIKE TIM BARREL DOMAIN-CONTAINING PROTEIN"/>
    <property type="match status" value="1"/>
</dbReference>
<feature type="domain" description="Xylose isomerase-like TIM barrel" evidence="1">
    <location>
        <begin position="26"/>
        <end position="315"/>
    </location>
</feature>